<dbReference type="InterPro" id="IPR000073">
    <property type="entry name" value="AB_hydrolase_1"/>
</dbReference>
<evidence type="ECO:0000256" key="1">
    <source>
        <dbReference type="ARBA" id="ARBA00022801"/>
    </source>
</evidence>
<accession>A0A3N2AV53</accession>
<dbReference type="RefSeq" id="WP_123697843.1">
    <property type="nucleotide sequence ID" value="NZ_RKHJ01000001.1"/>
</dbReference>
<evidence type="ECO:0000259" key="2">
    <source>
        <dbReference type="Pfam" id="PF12697"/>
    </source>
</evidence>
<dbReference type="Gene3D" id="3.40.50.1820">
    <property type="entry name" value="alpha/beta hydrolase"/>
    <property type="match status" value="1"/>
</dbReference>
<dbReference type="PANTHER" id="PTHR43798:SF31">
    <property type="entry name" value="AB HYDROLASE SUPERFAMILY PROTEIN YCLE"/>
    <property type="match status" value="1"/>
</dbReference>
<sequence length="251" mass="27132">MRRTRTRLARRIDIGDLAFRVITEARADAADLPTIVLVHGIGMSSRYFARLHDALRPHSRVVSLDLPGFGAMPRPARAVDVETMAAALAEVVASLDAGPAVLVGHSMGTQWVVELGRQRPDLVSRVVAIGPVADVAHRSAAAQARALAVDTFLESPATNWIVSTDYLRCGVPWYVAQLQPMLTYPIEERVRELTMPLLVIRGEHDPIASARWCRLLRDSAPVASLVHIPGGPHNAQRAAPRAVAAAILAHG</sequence>
<evidence type="ECO:0000313" key="4">
    <source>
        <dbReference type="Proteomes" id="UP000275456"/>
    </source>
</evidence>
<organism evidence="3 4">
    <name type="scientific">Agrococcus jenensis</name>
    <dbReference type="NCBI Taxonomy" id="46353"/>
    <lineage>
        <taxon>Bacteria</taxon>
        <taxon>Bacillati</taxon>
        <taxon>Actinomycetota</taxon>
        <taxon>Actinomycetes</taxon>
        <taxon>Micrococcales</taxon>
        <taxon>Microbacteriaceae</taxon>
        <taxon>Agrococcus</taxon>
    </lineage>
</organism>
<keyword evidence="4" id="KW-1185">Reference proteome</keyword>
<dbReference type="Pfam" id="PF12697">
    <property type="entry name" value="Abhydrolase_6"/>
    <property type="match status" value="1"/>
</dbReference>
<comment type="caution">
    <text evidence="3">The sequence shown here is derived from an EMBL/GenBank/DDBJ whole genome shotgun (WGS) entry which is preliminary data.</text>
</comment>
<feature type="domain" description="AB hydrolase-1" evidence="2">
    <location>
        <begin position="35"/>
        <end position="246"/>
    </location>
</feature>
<dbReference type="GO" id="GO:0016020">
    <property type="term" value="C:membrane"/>
    <property type="evidence" value="ECO:0007669"/>
    <property type="project" value="TreeGrafter"/>
</dbReference>
<dbReference type="OrthoDB" id="9769541at2"/>
<dbReference type="Proteomes" id="UP000275456">
    <property type="component" value="Unassembled WGS sequence"/>
</dbReference>
<keyword evidence="1" id="KW-0378">Hydrolase</keyword>
<dbReference type="GO" id="GO:0016787">
    <property type="term" value="F:hydrolase activity"/>
    <property type="evidence" value="ECO:0007669"/>
    <property type="project" value="UniProtKB-KW"/>
</dbReference>
<protein>
    <submittedName>
        <fullName evidence="3">Pimeloyl-ACP methyl ester carboxylesterase</fullName>
    </submittedName>
</protein>
<reference evidence="3 4" key="1">
    <citation type="submission" date="2018-11" db="EMBL/GenBank/DDBJ databases">
        <title>Sequencing the genomes of 1000 actinobacteria strains.</title>
        <authorList>
            <person name="Klenk H.-P."/>
        </authorList>
    </citation>
    <scope>NUCLEOTIDE SEQUENCE [LARGE SCALE GENOMIC DNA]</scope>
    <source>
        <strain evidence="3 4">DSM 9580</strain>
    </source>
</reference>
<dbReference type="EMBL" id="RKHJ01000001">
    <property type="protein sequence ID" value="ROR66909.1"/>
    <property type="molecule type" value="Genomic_DNA"/>
</dbReference>
<evidence type="ECO:0000313" key="3">
    <source>
        <dbReference type="EMBL" id="ROR66909.1"/>
    </source>
</evidence>
<gene>
    <name evidence="3" type="ORF">EDD26_2304</name>
</gene>
<dbReference type="InterPro" id="IPR029058">
    <property type="entry name" value="AB_hydrolase_fold"/>
</dbReference>
<proteinExistence type="predicted"/>
<dbReference type="PANTHER" id="PTHR43798">
    <property type="entry name" value="MONOACYLGLYCEROL LIPASE"/>
    <property type="match status" value="1"/>
</dbReference>
<name>A0A3N2AV53_9MICO</name>
<dbReference type="AlphaFoldDB" id="A0A3N2AV53"/>
<dbReference type="InterPro" id="IPR050266">
    <property type="entry name" value="AB_hydrolase_sf"/>
</dbReference>
<dbReference type="SUPFAM" id="SSF53474">
    <property type="entry name" value="alpha/beta-Hydrolases"/>
    <property type="match status" value="1"/>
</dbReference>